<gene>
    <name evidence="1" type="ORF">BO87DRAFT_125318</name>
</gene>
<dbReference type="EMBL" id="KZ821473">
    <property type="protein sequence ID" value="PYH31400.1"/>
    <property type="molecule type" value="Genomic_DNA"/>
</dbReference>
<organism evidence="1 2">
    <name type="scientific">Aspergillus neoniger (strain CBS 115656)</name>
    <dbReference type="NCBI Taxonomy" id="1448310"/>
    <lineage>
        <taxon>Eukaryota</taxon>
        <taxon>Fungi</taxon>
        <taxon>Dikarya</taxon>
        <taxon>Ascomycota</taxon>
        <taxon>Pezizomycotina</taxon>
        <taxon>Eurotiomycetes</taxon>
        <taxon>Eurotiomycetidae</taxon>
        <taxon>Eurotiales</taxon>
        <taxon>Aspergillaceae</taxon>
        <taxon>Aspergillus</taxon>
        <taxon>Aspergillus subgen. Circumdati</taxon>
    </lineage>
</organism>
<dbReference type="GeneID" id="37120462"/>
<dbReference type="Proteomes" id="UP000247647">
    <property type="component" value="Unassembled WGS sequence"/>
</dbReference>
<proteinExistence type="predicted"/>
<dbReference type="AlphaFoldDB" id="A0A318YFE0"/>
<keyword evidence="2" id="KW-1185">Reference proteome</keyword>
<sequence>MGSKDICKKSTDGVLEVTVASWRESNGQYYLLEATNFSSLEKTADGLIPGRFLIRRLGDWVSGNLVGFQLEHNHVAWQKSLDLAHFDVHELSDAL</sequence>
<name>A0A318YFE0_ASPNB</name>
<evidence type="ECO:0000313" key="2">
    <source>
        <dbReference type="Proteomes" id="UP000247647"/>
    </source>
</evidence>
<evidence type="ECO:0000313" key="1">
    <source>
        <dbReference type="EMBL" id="PYH31400.1"/>
    </source>
</evidence>
<dbReference type="RefSeq" id="XP_025476878.1">
    <property type="nucleotide sequence ID" value="XM_025618006.1"/>
</dbReference>
<protein>
    <submittedName>
        <fullName evidence="1">Uncharacterized protein</fullName>
    </submittedName>
</protein>
<dbReference type="OrthoDB" id="5404599at2759"/>
<accession>A0A318YFE0</accession>
<reference evidence="1" key="1">
    <citation type="submission" date="2016-12" db="EMBL/GenBank/DDBJ databases">
        <title>The genomes of Aspergillus section Nigri reveals drivers in fungal speciation.</title>
        <authorList>
            <consortium name="DOE Joint Genome Institute"/>
            <person name="Vesth T.C."/>
            <person name="Nybo J."/>
            <person name="Theobald S."/>
            <person name="Brandl J."/>
            <person name="Frisvad J.C."/>
            <person name="Nielsen K.F."/>
            <person name="Lyhne E.K."/>
            <person name="Kogle M.E."/>
            <person name="Kuo A."/>
            <person name="Riley R."/>
            <person name="Clum A."/>
            <person name="Nolan M."/>
            <person name="Lipzen A."/>
            <person name="Salamov A."/>
            <person name="Henrissat B."/>
            <person name="Wiebenga A."/>
            <person name="De Vries R.P."/>
            <person name="Grigoriev I.V."/>
            <person name="Mortensen U.H."/>
            <person name="Andersen M.R."/>
            <person name="Baker S.E."/>
        </authorList>
    </citation>
    <scope>NUCLEOTIDE SEQUENCE [LARGE SCALE GENOMIC DNA]</scope>
    <source>
        <strain evidence="1">CBS 115656</strain>
    </source>
</reference>